<evidence type="ECO:0000313" key="7">
    <source>
        <dbReference type="EMBL" id="EAY12979.1"/>
    </source>
</evidence>
<dbReference type="OrthoDB" id="543373at2759"/>
<dbReference type="GO" id="GO:0061608">
    <property type="term" value="F:nuclear import signal receptor activity"/>
    <property type="evidence" value="ECO:0000318"/>
    <property type="project" value="GO_Central"/>
</dbReference>
<evidence type="ECO:0000256" key="4">
    <source>
        <dbReference type="ARBA" id="ARBA00022737"/>
    </source>
</evidence>
<keyword evidence="3" id="KW-0963">Cytoplasm</keyword>
<evidence type="ECO:0000256" key="1">
    <source>
        <dbReference type="ARBA" id="ARBA00004496"/>
    </source>
</evidence>
<dbReference type="Gene3D" id="1.25.10.10">
    <property type="entry name" value="Leucine-rich Repeat Variant"/>
    <property type="match status" value="1"/>
</dbReference>
<gene>
    <name evidence="7" type="ORF">TVAG_405250</name>
</gene>
<comment type="subcellular location">
    <subcellularLocation>
        <location evidence="1">Cytoplasm</location>
    </subcellularLocation>
</comment>
<dbReference type="VEuPathDB" id="TrichDB:TVAG_405250"/>
<organism evidence="7 8">
    <name type="scientific">Trichomonas vaginalis (strain ATCC PRA-98 / G3)</name>
    <dbReference type="NCBI Taxonomy" id="412133"/>
    <lineage>
        <taxon>Eukaryota</taxon>
        <taxon>Metamonada</taxon>
        <taxon>Parabasalia</taxon>
        <taxon>Trichomonadida</taxon>
        <taxon>Trichomonadidae</taxon>
        <taxon>Trichomonas</taxon>
    </lineage>
</organism>
<keyword evidence="2" id="KW-0813">Transport</keyword>
<dbReference type="Pfam" id="PF23271">
    <property type="entry name" value="HEAT_GCN1"/>
    <property type="match status" value="1"/>
</dbReference>
<dbReference type="SMR" id="A2E343"/>
<dbReference type="eggNOG" id="KOG2171">
    <property type="taxonomic scope" value="Eukaryota"/>
</dbReference>
<evidence type="ECO:0000256" key="2">
    <source>
        <dbReference type="ARBA" id="ARBA00022448"/>
    </source>
</evidence>
<dbReference type="InterPro" id="IPR016024">
    <property type="entry name" value="ARM-type_fold"/>
</dbReference>
<keyword evidence="5" id="KW-0653">Protein transport</keyword>
<proteinExistence type="predicted"/>
<dbReference type="STRING" id="5722.A2E343"/>
<dbReference type="GO" id="GO:0006606">
    <property type="term" value="P:protein import into nucleus"/>
    <property type="evidence" value="ECO:0000318"/>
    <property type="project" value="GO_Central"/>
</dbReference>
<dbReference type="InParanoid" id="A2E343"/>
<protein>
    <recommendedName>
        <fullName evidence="6">Stalled ribosome sensor GCN1-like HEAT repeats region domain-containing protein</fullName>
    </recommendedName>
</protein>
<dbReference type="VEuPathDB" id="TrichDB:TVAGG3_0848470"/>
<dbReference type="PANTHER" id="PTHR10527">
    <property type="entry name" value="IMPORTIN BETA"/>
    <property type="match status" value="1"/>
</dbReference>
<dbReference type="GO" id="GO:0005634">
    <property type="term" value="C:nucleus"/>
    <property type="evidence" value="ECO:0000318"/>
    <property type="project" value="GO_Central"/>
</dbReference>
<dbReference type="GO" id="GO:0005737">
    <property type="term" value="C:cytoplasm"/>
    <property type="evidence" value="ECO:0000318"/>
    <property type="project" value="GO_Central"/>
</dbReference>
<sequence length="1048" mass="117890">MDPGEFQGLLNRLKDKNYLAAAQQEYDNLLETDVSQVIQLHYIILEECEDQILQKLSATLLTKIFQKLTDDDLAELSPFINNVVQTRTILLFQNEDSSIELMDLISYLAATIAIRYIRNGEMLNFLPSLVVVAKTLHPILAPAAINCIEQIVSQVPTDIEKISTELIQALVTGIEQEVSEVFLFYGLNLLYTIILSLHPRINLSEYSAIITPAVNDLIGTIYLHKALLRLSSFVQRRGTFFGDNLQHIVNLLANMISNEEIDNGPRIVSMDILTTVAKATGAAFIQFLEIVFTALLMALDSDLSEDYVEDSVPNTDLIDSIDSTFQSLVSIFSQKNQLQSLAFHCIEAAINSDEWQCRRSGLSFLGKVIHVLHNSLESHLDPIASSVFEHFTDSSPAVRIAAYDTFAEASVSFSPHIEQNYHADVMGTLISAINNESVASTKNAAIKALSRFCENCTPDILEKYSADLMRQLVATVESQQPQQQILIMKCVSYLCEESQESFSQYYTYFIQWLKEIIETKVSDHELVLLKAMAIQNYPIIGEAIDKETFIPDAQELLDTLLEEDWEQMSDEEFDAVQSAIREIAYYIPEFFTNYVPPVLNNLMKIISHDLKPSRSDAHGESASACEVLSIDNPDITYDKHQLNTIKEAILTVNAILEENPTETLDFSLQIGEICYKICTYSFFPDVQNAAIGCFIRLLSNFIKEESEGTEDFAIRLQATVISLLLPQVINPVVTINLLELLIDTIDALSQLEYNCSSVVQHIAEIALMQFQASVQRRNDLSENETCNGENATEYLHEDDLIFSLGLAVRCCFRNFPDVTLKLVPELSKINDPIFQLMLRTDAVCVRDTSVQEISQLVQMILENASVNRMNVIRVAYICFANLVNSAKITLPNELQAISQNAVALIRHFLNEEDETALLAIDGACVALASIFRTQDEIDPEILQLWFDQLPLEKTMEESEIVIEFLIERVMAEGPIILQDDNMERLLTVLSTAAIDPKLSHEVQIKAALCVKSLSRVDQFKNSFEIAHYSLDTEKRIAVQRCLEYEAGS</sequence>
<evidence type="ECO:0000313" key="8">
    <source>
        <dbReference type="Proteomes" id="UP000001542"/>
    </source>
</evidence>
<name>A2E343_TRIV3</name>
<keyword evidence="4" id="KW-0677">Repeat</keyword>
<dbReference type="EMBL" id="DS113293">
    <property type="protein sequence ID" value="EAY12979.1"/>
    <property type="molecule type" value="Genomic_DNA"/>
</dbReference>
<dbReference type="SUPFAM" id="SSF48371">
    <property type="entry name" value="ARM repeat"/>
    <property type="match status" value="1"/>
</dbReference>
<evidence type="ECO:0000256" key="5">
    <source>
        <dbReference type="ARBA" id="ARBA00022927"/>
    </source>
</evidence>
<evidence type="ECO:0000259" key="6">
    <source>
        <dbReference type="Pfam" id="PF23271"/>
    </source>
</evidence>
<dbReference type="InterPro" id="IPR057546">
    <property type="entry name" value="HEAT_GCN1"/>
</dbReference>
<dbReference type="InterPro" id="IPR011989">
    <property type="entry name" value="ARM-like"/>
</dbReference>
<dbReference type="RefSeq" id="XP_001325202.1">
    <property type="nucleotide sequence ID" value="XM_001325167.1"/>
</dbReference>
<feature type="domain" description="Stalled ribosome sensor GCN1-like HEAT repeats region" evidence="6">
    <location>
        <begin position="268"/>
        <end position="408"/>
    </location>
</feature>
<dbReference type="GO" id="GO:0008139">
    <property type="term" value="F:nuclear localization sequence binding"/>
    <property type="evidence" value="ECO:0000318"/>
    <property type="project" value="GO_Central"/>
</dbReference>
<dbReference type="AlphaFoldDB" id="A2E343"/>
<dbReference type="KEGG" id="tva:4770951"/>
<evidence type="ECO:0000256" key="3">
    <source>
        <dbReference type="ARBA" id="ARBA00022490"/>
    </source>
</evidence>
<reference evidence="7" key="1">
    <citation type="submission" date="2006-10" db="EMBL/GenBank/DDBJ databases">
        <authorList>
            <person name="Amadeo P."/>
            <person name="Zhao Q."/>
            <person name="Wortman J."/>
            <person name="Fraser-Liggett C."/>
            <person name="Carlton J."/>
        </authorList>
    </citation>
    <scope>NUCLEOTIDE SEQUENCE</scope>
    <source>
        <strain evidence="7">G3</strain>
    </source>
</reference>
<keyword evidence="8" id="KW-1185">Reference proteome</keyword>
<dbReference type="FunFam" id="1.25.10.10:FF:001323">
    <property type="entry name" value="Uncharacterized protein"/>
    <property type="match status" value="1"/>
</dbReference>
<dbReference type="Proteomes" id="UP000001542">
    <property type="component" value="Unassembled WGS sequence"/>
</dbReference>
<dbReference type="InterPro" id="IPR040122">
    <property type="entry name" value="Importin_beta"/>
</dbReference>
<reference evidence="7" key="2">
    <citation type="journal article" date="2007" name="Science">
        <title>Draft genome sequence of the sexually transmitted pathogen Trichomonas vaginalis.</title>
        <authorList>
            <person name="Carlton J.M."/>
            <person name="Hirt R.P."/>
            <person name="Silva J.C."/>
            <person name="Delcher A.L."/>
            <person name="Schatz M."/>
            <person name="Zhao Q."/>
            <person name="Wortman J.R."/>
            <person name="Bidwell S.L."/>
            <person name="Alsmark U.C.M."/>
            <person name="Besteiro S."/>
            <person name="Sicheritz-Ponten T."/>
            <person name="Noel C.J."/>
            <person name="Dacks J.B."/>
            <person name="Foster P.G."/>
            <person name="Simillion C."/>
            <person name="Van de Peer Y."/>
            <person name="Miranda-Saavedra D."/>
            <person name="Barton G.J."/>
            <person name="Westrop G.D."/>
            <person name="Mueller S."/>
            <person name="Dessi D."/>
            <person name="Fiori P.L."/>
            <person name="Ren Q."/>
            <person name="Paulsen I."/>
            <person name="Zhang H."/>
            <person name="Bastida-Corcuera F.D."/>
            <person name="Simoes-Barbosa A."/>
            <person name="Brown M.T."/>
            <person name="Hayes R.D."/>
            <person name="Mukherjee M."/>
            <person name="Okumura C.Y."/>
            <person name="Schneider R."/>
            <person name="Smith A.J."/>
            <person name="Vanacova S."/>
            <person name="Villalvazo M."/>
            <person name="Haas B.J."/>
            <person name="Pertea M."/>
            <person name="Feldblyum T.V."/>
            <person name="Utterback T.R."/>
            <person name="Shu C.L."/>
            <person name="Osoegawa K."/>
            <person name="de Jong P.J."/>
            <person name="Hrdy I."/>
            <person name="Horvathova L."/>
            <person name="Zubacova Z."/>
            <person name="Dolezal P."/>
            <person name="Malik S.B."/>
            <person name="Logsdon J.M. Jr."/>
            <person name="Henze K."/>
            <person name="Gupta A."/>
            <person name="Wang C.C."/>
            <person name="Dunne R.L."/>
            <person name="Upcroft J.A."/>
            <person name="Upcroft P."/>
            <person name="White O."/>
            <person name="Salzberg S.L."/>
            <person name="Tang P."/>
            <person name="Chiu C.-H."/>
            <person name="Lee Y.-S."/>
            <person name="Embley T.M."/>
            <person name="Coombs G.H."/>
            <person name="Mottram J.C."/>
            <person name="Tachezy J."/>
            <person name="Fraser-Liggett C.M."/>
            <person name="Johnson P.J."/>
        </authorList>
    </citation>
    <scope>NUCLEOTIDE SEQUENCE [LARGE SCALE GENOMIC DNA]</scope>
    <source>
        <strain evidence="7">G3</strain>
    </source>
</reference>
<accession>A2E343</accession>